<evidence type="ECO:0000313" key="9">
    <source>
        <dbReference type="EMBL" id="AGA65353.1"/>
    </source>
</evidence>
<dbReference type="CDD" id="cd00082">
    <property type="entry name" value="HisKA"/>
    <property type="match status" value="1"/>
</dbReference>
<dbReference type="AlphaFoldDB" id="L0EXG4"/>
<evidence type="ECO:0000256" key="1">
    <source>
        <dbReference type="ARBA" id="ARBA00000085"/>
    </source>
</evidence>
<proteinExistence type="predicted"/>
<keyword evidence="4" id="KW-0808">Transferase</keyword>
<evidence type="ECO:0000256" key="7">
    <source>
        <dbReference type="SAM" id="Phobius"/>
    </source>
</evidence>
<evidence type="ECO:0000256" key="3">
    <source>
        <dbReference type="ARBA" id="ARBA00022553"/>
    </source>
</evidence>
<keyword evidence="5" id="KW-0418">Kinase</keyword>
<dbReference type="Pfam" id="PF02518">
    <property type="entry name" value="HATPase_c"/>
    <property type="match status" value="1"/>
</dbReference>
<dbReference type="EC" id="2.7.13.3" evidence="2"/>
<dbReference type="InterPro" id="IPR036890">
    <property type="entry name" value="HATPase_C_sf"/>
</dbReference>
<keyword evidence="7" id="KW-1133">Transmembrane helix</keyword>
<dbReference type="InterPro" id="IPR000014">
    <property type="entry name" value="PAS"/>
</dbReference>
<accession>L0EXG4</accession>
<dbReference type="Gene3D" id="3.30.565.10">
    <property type="entry name" value="Histidine kinase-like ATPase, C-terminal domain"/>
    <property type="match status" value="1"/>
</dbReference>
<name>L0EXG4_LIBCB</name>
<gene>
    <name evidence="9" type="ordered locus">B488_13610</name>
</gene>
<feature type="transmembrane region" description="Helical" evidence="7">
    <location>
        <begin position="26"/>
        <end position="47"/>
    </location>
</feature>
<dbReference type="Pfam" id="PF13188">
    <property type="entry name" value="PAS_8"/>
    <property type="match status" value="1"/>
</dbReference>
<dbReference type="STRING" id="1215343.B488_13610"/>
<dbReference type="PATRIC" id="fig|1215343.11.peg.1405"/>
<dbReference type="SUPFAM" id="SSF47384">
    <property type="entry name" value="Homodimeric domain of signal transducing histidine kinase"/>
    <property type="match status" value="1"/>
</dbReference>
<dbReference type="KEGG" id="lcc:B488_13610"/>
<organism evidence="9 10">
    <name type="scientific">Liberibacter crescens (strain BT-1)</name>
    <dbReference type="NCBI Taxonomy" id="1215343"/>
    <lineage>
        <taxon>Bacteria</taxon>
        <taxon>Pseudomonadati</taxon>
        <taxon>Pseudomonadota</taxon>
        <taxon>Alphaproteobacteria</taxon>
        <taxon>Hyphomicrobiales</taxon>
        <taxon>Rhizobiaceae</taxon>
        <taxon>Liberibacter</taxon>
    </lineage>
</organism>
<feature type="domain" description="Histidine kinase" evidence="8">
    <location>
        <begin position="579"/>
        <end position="796"/>
    </location>
</feature>
<dbReference type="SMART" id="SM00388">
    <property type="entry name" value="HisKA"/>
    <property type="match status" value="1"/>
</dbReference>
<dbReference type="SUPFAM" id="SSF55874">
    <property type="entry name" value="ATPase domain of HSP90 chaperone/DNA topoisomerase II/histidine kinase"/>
    <property type="match status" value="1"/>
</dbReference>
<dbReference type="InterPro" id="IPR035965">
    <property type="entry name" value="PAS-like_dom_sf"/>
</dbReference>
<keyword evidence="3" id="KW-0597">Phosphoprotein</keyword>
<evidence type="ECO:0000256" key="6">
    <source>
        <dbReference type="ARBA" id="ARBA00023012"/>
    </source>
</evidence>
<evidence type="ECO:0000313" key="10">
    <source>
        <dbReference type="Proteomes" id="UP000010799"/>
    </source>
</evidence>
<dbReference type="EMBL" id="CP003789">
    <property type="protein sequence ID" value="AGA65353.1"/>
    <property type="molecule type" value="Genomic_DNA"/>
</dbReference>
<dbReference type="GO" id="GO:0000155">
    <property type="term" value="F:phosphorelay sensor kinase activity"/>
    <property type="evidence" value="ECO:0007669"/>
    <property type="project" value="InterPro"/>
</dbReference>
<comment type="catalytic activity">
    <reaction evidence="1">
        <text>ATP + protein L-histidine = ADP + protein N-phospho-L-histidine.</text>
        <dbReference type="EC" id="2.7.13.3"/>
    </reaction>
</comment>
<dbReference type="InterPro" id="IPR003594">
    <property type="entry name" value="HATPase_dom"/>
</dbReference>
<dbReference type="InterPro" id="IPR003661">
    <property type="entry name" value="HisK_dim/P_dom"/>
</dbReference>
<dbReference type="Pfam" id="PF00512">
    <property type="entry name" value="HisKA"/>
    <property type="match status" value="1"/>
</dbReference>
<keyword evidence="7" id="KW-0812">Transmembrane</keyword>
<dbReference type="Gene3D" id="3.30.450.20">
    <property type="entry name" value="PAS domain"/>
    <property type="match status" value="1"/>
</dbReference>
<dbReference type="SUPFAM" id="SSF55785">
    <property type="entry name" value="PYP-like sensor domain (PAS domain)"/>
    <property type="match status" value="1"/>
</dbReference>
<evidence type="ECO:0000259" key="8">
    <source>
        <dbReference type="PROSITE" id="PS50109"/>
    </source>
</evidence>
<reference evidence="9 10" key="1">
    <citation type="journal article" date="2012" name="Stand. Genomic Sci.">
        <title>Complete genome sequence of Liberibacter crescens BT-1.</title>
        <authorList>
            <person name="Leonard M.T."/>
            <person name="Fagen J.R."/>
            <person name="Davis-Richardson A.G."/>
            <person name="Davis M.J."/>
            <person name="Triplett E.W."/>
        </authorList>
    </citation>
    <scope>NUCLEOTIDE SEQUENCE [LARGE SCALE GENOMIC DNA]</scope>
    <source>
        <strain evidence="9 10">BT-1</strain>
    </source>
</reference>
<dbReference type="CDD" id="cd00075">
    <property type="entry name" value="HATPase"/>
    <property type="match status" value="1"/>
</dbReference>
<keyword evidence="6" id="KW-0902">Two-component regulatory system</keyword>
<dbReference type="PRINTS" id="PR00344">
    <property type="entry name" value="BCTRLSENSOR"/>
</dbReference>
<sequence>MITSIAKTEIGNGELLNPWIFSYSKVMIISMTIGIISATVIFIIFLIRQKKSLEGRINEIYSSLSEACSQLSKYQSLIYGNNCRIVIWDGPNGHPEVIGQLTTDTEIPQEDALFLSFENWLKPEYNSEFEKALEKLRTKGQSFDLLLQSKQNHILKVEGRVSGSCAFARFLTLKNTDEELSEIKLKYSKLKDHISIFKSLFNVLDFPIWQYNQYGQLVWVNNNYTKSVKAANFKQVITENRSFLNEETLKRIQESSILGLPFHDKISITDDKSQKLYHIISIFEPQGSSGIAIDISKTDELYRELSRSHESHIKTLNHISIPIAIFDNEYHLRFYNQSFVDLWQIDIKLLEAKPTNDELLELLRSTNKLPEQLNWKLWKEKALSIYKSLEIFKDTWHLPNGQTLCVTSAPHLQGGAILMFENQTAQVDLQTKYNTLVKVQGETIDHLSEGVAVFGPDGRIKLSNPTFRLLWGITEEQVCSGTHISSIVLTCSKYYNKPDGWKLFAAIITSFEDERKALKGKLELLSGLVLEYSVIPLPNAQTILTFVNVTDSVRAERALTEKNEALRKADEIKNDFVQHVSYELRSPLTNIIGFTDLLKTPAVGNLNSRQSEYIDYISTSSSLLLTLVNDILDLATVDAGIMQLNYIEIALDDLLDDIATRISDKIHKSDLTLEIIAQNSLGSIIADQQRLTQIFMKLLGNAANFAPKGSIITLKASRDGNNFVFSITDTGPGISEDMLKTVFNRFASGSHHGKRGGAGLGLSIVESFVNLHNGKVFIESSANKGTTVTCCIPSKEIL</sequence>
<protein>
    <recommendedName>
        <fullName evidence="2">histidine kinase</fullName>
        <ecNumber evidence="2">2.7.13.3</ecNumber>
    </recommendedName>
</protein>
<dbReference type="RefSeq" id="WP_015273778.1">
    <property type="nucleotide sequence ID" value="NC_019907.1"/>
</dbReference>
<dbReference type="SMART" id="SM00387">
    <property type="entry name" value="HATPase_c"/>
    <property type="match status" value="1"/>
</dbReference>
<dbReference type="InterPro" id="IPR050736">
    <property type="entry name" value="Sensor_HK_Regulatory"/>
</dbReference>
<keyword evidence="10" id="KW-1185">Reference proteome</keyword>
<dbReference type="PROSITE" id="PS50109">
    <property type="entry name" value="HIS_KIN"/>
    <property type="match status" value="1"/>
</dbReference>
<dbReference type="Gene3D" id="1.10.287.130">
    <property type="match status" value="1"/>
</dbReference>
<dbReference type="PANTHER" id="PTHR43711">
    <property type="entry name" value="TWO-COMPONENT HISTIDINE KINASE"/>
    <property type="match status" value="1"/>
</dbReference>
<evidence type="ECO:0000256" key="2">
    <source>
        <dbReference type="ARBA" id="ARBA00012438"/>
    </source>
</evidence>
<dbReference type="InterPro" id="IPR005467">
    <property type="entry name" value="His_kinase_dom"/>
</dbReference>
<dbReference type="Proteomes" id="UP000010799">
    <property type="component" value="Chromosome"/>
</dbReference>
<dbReference type="InterPro" id="IPR004358">
    <property type="entry name" value="Sig_transdc_His_kin-like_C"/>
</dbReference>
<dbReference type="eggNOG" id="COG2205">
    <property type="taxonomic scope" value="Bacteria"/>
</dbReference>
<dbReference type="HOGENOM" id="CLU_018130_0_0_5"/>
<keyword evidence="7" id="KW-0472">Membrane</keyword>
<evidence type="ECO:0000256" key="5">
    <source>
        <dbReference type="ARBA" id="ARBA00022777"/>
    </source>
</evidence>
<dbReference type="PANTHER" id="PTHR43711:SF1">
    <property type="entry name" value="HISTIDINE KINASE 1"/>
    <property type="match status" value="1"/>
</dbReference>
<dbReference type="InterPro" id="IPR036097">
    <property type="entry name" value="HisK_dim/P_sf"/>
</dbReference>
<evidence type="ECO:0000256" key="4">
    <source>
        <dbReference type="ARBA" id="ARBA00022679"/>
    </source>
</evidence>
<dbReference type="Pfam" id="PF12860">
    <property type="entry name" value="PAS_7"/>
    <property type="match status" value="1"/>
</dbReference>